<evidence type="ECO:0000313" key="3">
    <source>
        <dbReference type="Proteomes" id="UP000003639"/>
    </source>
</evidence>
<accession>A6NU77</accession>
<dbReference type="AlphaFoldDB" id="A6NU77"/>
<evidence type="ECO:0000256" key="1">
    <source>
        <dbReference type="SAM" id="MobiDB-lite"/>
    </source>
</evidence>
<dbReference type="EMBL" id="AAXG02000011">
    <property type="protein sequence ID" value="EDN00424.1"/>
    <property type="molecule type" value="Genomic_DNA"/>
</dbReference>
<protein>
    <submittedName>
        <fullName evidence="2">Uncharacterized protein</fullName>
    </submittedName>
</protein>
<reference evidence="2 3" key="1">
    <citation type="submission" date="2007-04" db="EMBL/GenBank/DDBJ databases">
        <authorList>
            <person name="Fulton L."/>
            <person name="Clifton S."/>
            <person name="Fulton B."/>
            <person name="Xu J."/>
            <person name="Minx P."/>
            <person name="Pepin K.H."/>
            <person name="Johnson M."/>
            <person name="Thiruvilangam P."/>
            <person name="Bhonagiri V."/>
            <person name="Nash W.E."/>
            <person name="Mardis E.R."/>
            <person name="Wilson R.K."/>
        </authorList>
    </citation>
    <scope>NUCLEOTIDE SEQUENCE [LARGE SCALE GENOMIC DNA]</scope>
    <source>
        <strain evidence="2 3">ATCC 29799</strain>
    </source>
</reference>
<comment type="caution">
    <text evidence="2">The sequence shown here is derived from an EMBL/GenBank/DDBJ whole genome shotgun (WGS) entry which is preliminary data.</text>
</comment>
<evidence type="ECO:0000313" key="2">
    <source>
        <dbReference type="EMBL" id="EDN00424.1"/>
    </source>
</evidence>
<organism evidence="2 3">
    <name type="scientific">Pseudoflavonifractor capillosus ATCC 29799</name>
    <dbReference type="NCBI Taxonomy" id="411467"/>
    <lineage>
        <taxon>Bacteria</taxon>
        <taxon>Bacillati</taxon>
        <taxon>Bacillota</taxon>
        <taxon>Clostridia</taxon>
        <taxon>Eubacteriales</taxon>
        <taxon>Oscillospiraceae</taxon>
        <taxon>Pseudoflavonifractor</taxon>
    </lineage>
</organism>
<name>A6NU77_9FIRM</name>
<feature type="region of interest" description="Disordered" evidence="1">
    <location>
        <begin position="106"/>
        <end position="144"/>
    </location>
</feature>
<gene>
    <name evidence="2" type="ORF">BACCAP_01759</name>
</gene>
<reference evidence="2 3" key="2">
    <citation type="submission" date="2007-06" db="EMBL/GenBank/DDBJ databases">
        <title>Draft genome sequence of Pseudoflavonifractor capillosus ATCC 29799.</title>
        <authorList>
            <person name="Sudarsanam P."/>
            <person name="Ley R."/>
            <person name="Guruge J."/>
            <person name="Turnbaugh P.J."/>
            <person name="Mahowald M."/>
            <person name="Liep D."/>
            <person name="Gordon J."/>
        </authorList>
    </citation>
    <scope>NUCLEOTIDE SEQUENCE [LARGE SCALE GENOMIC DNA]</scope>
    <source>
        <strain evidence="2 3">ATCC 29799</strain>
    </source>
</reference>
<dbReference type="eggNOG" id="ENOG5033G7U">
    <property type="taxonomic scope" value="Bacteria"/>
</dbReference>
<proteinExistence type="predicted"/>
<dbReference type="STRING" id="411467.BACCAP_01759"/>
<keyword evidence="3" id="KW-1185">Reference proteome</keyword>
<dbReference type="Proteomes" id="UP000003639">
    <property type="component" value="Unassembled WGS sequence"/>
</dbReference>
<sequence length="144" mass="16178">MAETKNLCAQIPLDLHAKVCEAKERLGITTSQYMTGLLRTYFTIFCTQEKKGVTNMENSRTMAFQIPEELFQRIKRHLEHESARLGRKVTQREFVLGLIESALAQAEAGEAAAQEHEDSIMPDTDQEPAQGAENAEEVSPQPEE</sequence>